<keyword evidence="4" id="KW-1185">Reference proteome</keyword>
<proteinExistence type="predicted"/>
<keyword evidence="1" id="KW-0472">Membrane</keyword>
<gene>
    <name evidence="3" type="ORF">ACFQ4O_03125</name>
</gene>
<protein>
    <submittedName>
        <fullName evidence="3">Uncharacterized protein</fullName>
    </submittedName>
</protein>
<feature type="transmembrane region" description="Helical" evidence="1">
    <location>
        <begin position="73"/>
        <end position="96"/>
    </location>
</feature>
<name>A0ABW3Z467_9HYPH</name>
<evidence type="ECO:0000256" key="2">
    <source>
        <dbReference type="SAM" id="SignalP"/>
    </source>
</evidence>
<keyword evidence="2" id="KW-0732">Signal</keyword>
<evidence type="ECO:0000256" key="1">
    <source>
        <dbReference type="SAM" id="Phobius"/>
    </source>
</evidence>
<accession>A0ABW3Z467</accession>
<evidence type="ECO:0000313" key="3">
    <source>
        <dbReference type="EMBL" id="MFD1330982.1"/>
    </source>
</evidence>
<dbReference type="RefSeq" id="WP_378774181.1">
    <property type="nucleotide sequence ID" value="NZ_JBHTMX010000010.1"/>
</dbReference>
<keyword evidence="1" id="KW-0812">Transmembrane</keyword>
<sequence length="102" mass="10577">MATTLARALIRSLVCLLCLTAAAPAFAAPRPAFSLAAPAVADDNDRDKSCRQGARTKAFGWLLVDYGLATAKYVIGLFLIPVGLLLVCVGVVVEIVEAVACG</sequence>
<feature type="signal peptide" evidence="2">
    <location>
        <begin position="1"/>
        <end position="27"/>
    </location>
</feature>
<evidence type="ECO:0000313" key="4">
    <source>
        <dbReference type="Proteomes" id="UP001597171"/>
    </source>
</evidence>
<feature type="chain" id="PRO_5046990961" evidence="2">
    <location>
        <begin position="28"/>
        <end position="102"/>
    </location>
</feature>
<organism evidence="3 4">
    <name type="scientific">Methylopila musalis</name>
    <dbReference type="NCBI Taxonomy" id="1134781"/>
    <lineage>
        <taxon>Bacteria</taxon>
        <taxon>Pseudomonadati</taxon>
        <taxon>Pseudomonadota</taxon>
        <taxon>Alphaproteobacteria</taxon>
        <taxon>Hyphomicrobiales</taxon>
        <taxon>Methylopilaceae</taxon>
        <taxon>Methylopila</taxon>
    </lineage>
</organism>
<comment type="caution">
    <text evidence="3">The sequence shown here is derived from an EMBL/GenBank/DDBJ whole genome shotgun (WGS) entry which is preliminary data.</text>
</comment>
<reference evidence="4" key="1">
    <citation type="journal article" date="2019" name="Int. J. Syst. Evol. Microbiol.">
        <title>The Global Catalogue of Microorganisms (GCM) 10K type strain sequencing project: providing services to taxonomists for standard genome sequencing and annotation.</title>
        <authorList>
            <consortium name="The Broad Institute Genomics Platform"/>
            <consortium name="The Broad Institute Genome Sequencing Center for Infectious Disease"/>
            <person name="Wu L."/>
            <person name="Ma J."/>
        </authorList>
    </citation>
    <scope>NUCLEOTIDE SEQUENCE [LARGE SCALE GENOMIC DNA]</scope>
    <source>
        <strain evidence="4">CCUG 61696</strain>
    </source>
</reference>
<keyword evidence="1" id="KW-1133">Transmembrane helix</keyword>
<dbReference type="Proteomes" id="UP001597171">
    <property type="component" value="Unassembled WGS sequence"/>
</dbReference>
<dbReference type="EMBL" id="JBHTMX010000010">
    <property type="protein sequence ID" value="MFD1330982.1"/>
    <property type="molecule type" value="Genomic_DNA"/>
</dbReference>